<reference evidence="1" key="1">
    <citation type="submission" date="2021-08" db="EMBL/GenBank/DDBJ databases">
        <title>The first chromosome-level gecko genome reveals the dynamic sex chromosomes of Neotropical dwarf geckos (Sphaerodactylidae: Sphaerodactylus).</title>
        <authorList>
            <person name="Pinto B.J."/>
            <person name="Keating S.E."/>
            <person name="Gamble T."/>
        </authorList>
    </citation>
    <scope>NUCLEOTIDE SEQUENCE</scope>
    <source>
        <strain evidence="1">TG3544</strain>
    </source>
</reference>
<sequence length="78" mass="8303">MGQAAARDAELRRTGRLHAAGHVAAAEAPGGGEACQLLWEEALLGVGPTPDKVESRRFQYLSAGFLRKECQNTVIQLG</sequence>
<keyword evidence="2" id="KW-1185">Reference proteome</keyword>
<organism evidence="1 2">
    <name type="scientific">Sphaerodactylus townsendi</name>
    <dbReference type="NCBI Taxonomy" id="933632"/>
    <lineage>
        <taxon>Eukaryota</taxon>
        <taxon>Metazoa</taxon>
        <taxon>Chordata</taxon>
        <taxon>Craniata</taxon>
        <taxon>Vertebrata</taxon>
        <taxon>Euteleostomi</taxon>
        <taxon>Lepidosauria</taxon>
        <taxon>Squamata</taxon>
        <taxon>Bifurcata</taxon>
        <taxon>Gekkota</taxon>
        <taxon>Sphaerodactylidae</taxon>
        <taxon>Sphaerodactylus</taxon>
    </lineage>
</organism>
<accession>A0ACB8ET68</accession>
<gene>
    <name evidence="1" type="ORF">K3G42_028594</name>
</gene>
<dbReference type="Proteomes" id="UP000827872">
    <property type="component" value="Linkage Group LG07"/>
</dbReference>
<evidence type="ECO:0000313" key="1">
    <source>
        <dbReference type="EMBL" id="KAH7995791.1"/>
    </source>
</evidence>
<evidence type="ECO:0000313" key="2">
    <source>
        <dbReference type="Proteomes" id="UP000827872"/>
    </source>
</evidence>
<name>A0ACB8ET68_9SAUR</name>
<comment type="caution">
    <text evidence="1">The sequence shown here is derived from an EMBL/GenBank/DDBJ whole genome shotgun (WGS) entry which is preliminary data.</text>
</comment>
<proteinExistence type="predicted"/>
<protein>
    <submittedName>
        <fullName evidence="1">Uncharacterized protein</fullName>
    </submittedName>
</protein>
<dbReference type="EMBL" id="CM037620">
    <property type="protein sequence ID" value="KAH7995791.1"/>
    <property type="molecule type" value="Genomic_DNA"/>
</dbReference>